<dbReference type="GO" id="GO:0008745">
    <property type="term" value="F:N-acetylmuramoyl-L-alanine amidase activity"/>
    <property type="evidence" value="ECO:0007669"/>
    <property type="project" value="UniProtKB-EC"/>
</dbReference>
<dbReference type="SUPFAM" id="SSF53187">
    <property type="entry name" value="Zn-dependent exopeptidases"/>
    <property type="match status" value="1"/>
</dbReference>
<proteinExistence type="predicted"/>
<dbReference type="EC" id="3.5.1.28" evidence="2"/>
<keyword evidence="6" id="KW-1185">Reference proteome</keyword>
<dbReference type="Pfam" id="PF01520">
    <property type="entry name" value="Amidase_3"/>
    <property type="match status" value="1"/>
</dbReference>
<name>A0A916ZCJ7_9HYPH</name>
<accession>A0A916ZCJ7</accession>
<evidence type="ECO:0000313" key="5">
    <source>
        <dbReference type="EMBL" id="GGD88542.1"/>
    </source>
</evidence>
<dbReference type="GO" id="GO:0009253">
    <property type="term" value="P:peptidoglycan catabolic process"/>
    <property type="evidence" value="ECO:0007669"/>
    <property type="project" value="InterPro"/>
</dbReference>
<dbReference type="AlphaFoldDB" id="A0A916ZCJ7"/>
<dbReference type="Gene3D" id="2.60.40.3500">
    <property type="match status" value="1"/>
</dbReference>
<dbReference type="InterPro" id="IPR050695">
    <property type="entry name" value="N-acetylmuramoyl_amidase_3"/>
</dbReference>
<dbReference type="SMART" id="SM00646">
    <property type="entry name" value="Ami_3"/>
    <property type="match status" value="1"/>
</dbReference>
<keyword evidence="3" id="KW-0378">Hydrolase</keyword>
<comment type="catalytic activity">
    <reaction evidence="1">
        <text>Hydrolyzes the link between N-acetylmuramoyl residues and L-amino acid residues in certain cell-wall glycopeptides.</text>
        <dbReference type="EC" id="3.5.1.28"/>
    </reaction>
</comment>
<evidence type="ECO:0000256" key="1">
    <source>
        <dbReference type="ARBA" id="ARBA00001561"/>
    </source>
</evidence>
<evidence type="ECO:0000259" key="4">
    <source>
        <dbReference type="SMART" id="SM00646"/>
    </source>
</evidence>
<dbReference type="CDD" id="cd02696">
    <property type="entry name" value="MurNAc-LAA"/>
    <property type="match status" value="1"/>
</dbReference>
<evidence type="ECO:0000313" key="6">
    <source>
        <dbReference type="Proteomes" id="UP000644699"/>
    </source>
</evidence>
<sequence length="389" mass="42719">MAMLLAGSPTVAREPYESVLTGFSQQASGDGYVAEMRFAGTPRSKLILLARPNRVVIDLYDAVTAMKDLRLEKNEFVAGLRQGLISKDRFRLVFELKRPALPDLAMATDDGKTTLTLRLNTADAKAFADAAARPQGLEEGATAAAKEAEPERIYTVVIDPGHGGVDTGAIGKHGTLEKDVNLRFGLALRDALAGDPRVHVLMTREDDTFISLTERSEIARRAKANLFVSMHSDSIRYADLRGATVYTLSEKASDSLSREVADSENSADRFVDPRWREDKPEVFDILVELMRRETENLSEHFAAGLVQELGRHDIRLIRNPKRSAGFKVLTAPDVPSVLLEVGYLSNVDDEQLLLDESWRNDSAKAIAAAIERFLGTQAPRDKKEIAGGG</sequence>
<reference evidence="5" key="2">
    <citation type="submission" date="2020-09" db="EMBL/GenBank/DDBJ databases">
        <authorList>
            <person name="Sun Q."/>
            <person name="Zhou Y."/>
        </authorList>
    </citation>
    <scope>NUCLEOTIDE SEQUENCE</scope>
    <source>
        <strain evidence="5">CGMCC 1.15367</strain>
    </source>
</reference>
<dbReference type="GO" id="GO:0030288">
    <property type="term" value="C:outer membrane-bounded periplasmic space"/>
    <property type="evidence" value="ECO:0007669"/>
    <property type="project" value="TreeGrafter"/>
</dbReference>
<evidence type="ECO:0000256" key="2">
    <source>
        <dbReference type="ARBA" id="ARBA00011901"/>
    </source>
</evidence>
<organism evidence="5 6">
    <name type="scientific">Aureimonas endophytica</name>
    <dbReference type="NCBI Taxonomy" id="2027858"/>
    <lineage>
        <taxon>Bacteria</taxon>
        <taxon>Pseudomonadati</taxon>
        <taxon>Pseudomonadota</taxon>
        <taxon>Alphaproteobacteria</taxon>
        <taxon>Hyphomicrobiales</taxon>
        <taxon>Aurantimonadaceae</taxon>
        <taxon>Aureimonas</taxon>
    </lineage>
</organism>
<evidence type="ECO:0000256" key="3">
    <source>
        <dbReference type="ARBA" id="ARBA00022801"/>
    </source>
</evidence>
<feature type="domain" description="MurNAc-LAA" evidence="4">
    <location>
        <begin position="216"/>
        <end position="371"/>
    </location>
</feature>
<dbReference type="InterPro" id="IPR002508">
    <property type="entry name" value="MurNAc-LAA_cat"/>
</dbReference>
<protein>
    <recommendedName>
        <fullName evidence="2">N-acetylmuramoyl-L-alanine amidase</fullName>
        <ecNumber evidence="2">3.5.1.28</ecNumber>
    </recommendedName>
</protein>
<dbReference type="PANTHER" id="PTHR30404:SF0">
    <property type="entry name" value="N-ACETYLMURAMOYL-L-ALANINE AMIDASE AMIC"/>
    <property type="match status" value="1"/>
</dbReference>
<dbReference type="PANTHER" id="PTHR30404">
    <property type="entry name" value="N-ACETYLMURAMOYL-L-ALANINE AMIDASE"/>
    <property type="match status" value="1"/>
</dbReference>
<dbReference type="Gene3D" id="3.40.630.40">
    <property type="entry name" value="Zn-dependent exopeptidases"/>
    <property type="match status" value="1"/>
</dbReference>
<comment type="caution">
    <text evidence="5">The sequence shown here is derived from an EMBL/GenBank/DDBJ whole genome shotgun (WGS) entry which is preliminary data.</text>
</comment>
<dbReference type="Proteomes" id="UP000644699">
    <property type="component" value="Unassembled WGS sequence"/>
</dbReference>
<dbReference type="EMBL" id="BMIQ01000001">
    <property type="protein sequence ID" value="GGD88542.1"/>
    <property type="molecule type" value="Genomic_DNA"/>
</dbReference>
<reference evidence="5" key="1">
    <citation type="journal article" date="2014" name="Int. J. Syst. Evol. Microbiol.">
        <title>Complete genome sequence of Corynebacterium casei LMG S-19264T (=DSM 44701T), isolated from a smear-ripened cheese.</title>
        <authorList>
            <consortium name="US DOE Joint Genome Institute (JGI-PGF)"/>
            <person name="Walter F."/>
            <person name="Albersmeier A."/>
            <person name="Kalinowski J."/>
            <person name="Ruckert C."/>
        </authorList>
    </citation>
    <scope>NUCLEOTIDE SEQUENCE</scope>
    <source>
        <strain evidence="5">CGMCC 1.15367</strain>
    </source>
</reference>
<gene>
    <name evidence="5" type="ORF">GCM10011390_04120</name>
</gene>